<comment type="caution">
    <text evidence="1">The sequence shown here is derived from an EMBL/GenBank/DDBJ whole genome shotgun (WGS) entry which is preliminary data.</text>
</comment>
<evidence type="ECO:0000313" key="1">
    <source>
        <dbReference type="EMBL" id="KAH8038466.1"/>
    </source>
</evidence>
<accession>A0A9J6EVU8</accession>
<protein>
    <submittedName>
        <fullName evidence="1">Uncharacterized protein</fullName>
    </submittedName>
</protein>
<organism evidence="1 2">
    <name type="scientific">Rhipicephalus microplus</name>
    <name type="common">Cattle tick</name>
    <name type="synonym">Boophilus microplus</name>
    <dbReference type="NCBI Taxonomy" id="6941"/>
    <lineage>
        <taxon>Eukaryota</taxon>
        <taxon>Metazoa</taxon>
        <taxon>Ecdysozoa</taxon>
        <taxon>Arthropoda</taxon>
        <taxon>Chelicerata</taxon>
        <taxon>Arachnida</taxon>
        <taxon>Acari</taxon>
        <taxon>Parasitiformes</taxon>
        <taxon>Ixodida</taxon>
        <taxon>Ixodoidea</taxon>
        <taxon>Ixodidae</taxon>
        <taxon>Rhipicephalinae</taxon>
        <taxon>Rhipicephalus</taxon>
        <taxon>Boophilus</taxon>
    </lineage>
</organism>
<dbReference type="VEuPathDB" id="VectorBase:LOC119159474"/>
<reference evidence="1" key="1">
    <citation type="journal article" date="2020" name="Cell">
        <title>Large-Scale Comparative Analyses of Tick Genomes Elucidate Their Genetic Diversity and Vector Capacities.</title>
        <authorList>
            <consortium name="Tick Genome and Microbiome Consortium (TIGMIC)"/>
            <person name="Jia N."/>
            <person name="Wang J."/>
            <person name="Shi W."/>
            <person name="Du L."/>
            <person name="Sun Y."/>
            <person name="Zhan W."/>
            <person name="Jiang J.F."/>
            <person name="Wang Q."/>
            <person name="Zhang B."/>
            <person name="Ji P."/>
            <person name="Bell-Sakyi L."/>
            <person name="Cui X.M."/>
            <person name="Yuan T.T."/>
            <person name="Jiang B.G."/>
            <person name="Yang W.F."/>
            <person name="Lam T.T."/>
            <person name="Chang Q.C."/>
            <person name="Ding S.J."/>
            <person name="Wang X.J."/>
            <person name="Zhu J.G."/>
            <person name="Ruan X.D."/>
            <person name="Zhao L."/>
            <person name="Wei J.T."/>
            <person name="Ye R.Z."/>
            <person name="Que T.C."/>
            <person name="Du C.H."/>
            <person name="Zhou Y.H."/>
            <person name="Cheng J.X."/>
            <person name="Dai P.F."/>
            <person name="Guo W.B."/>
            <person name="Han X.H."/>
            <person name="Huang E.J."/>
            <person name="Li L.F."/>
            <person name="Wei W."/>
            <person name="Gao Y.C."/>
            <person name="Liu J.Z."/>
            <person name="Shao H.Z."/>
            <person name="Wang X."/>
            <person name="Wang C.C."/>
            <person name="Yang T.C."/>
            <person name="Huo Q.B."/>
            <person name="Li W."/>
            <person name="Chen H.Y."/>
            <person name="Chen S.E."/>
            <person name="Zhou L.G."/>
            <person name="Ni X.B."/>
            <person name="Tian J.H."/>
            <person name="Sheng Y."/>
            <person name="Liu T."/>
            <person name="Pan Y.S."/>
            <person name="Xia L.Y."/>
            <person name="Li J."/>
            <person name="Zhao F."/>
            <person name="Cao W.C."/>
        </authorList>
    </citation>
    <scope>NUCLEOTIDE SEQUENCE</scope>
    <source>
        <strain evidence="1">Rmic-2018</strain>
    </source>
</reference>
<dbReference type="EMBL" id="JABSTU010000001">
    <property type="protein sequence ID" value="KAH8038466.1"/>
    <property type="molecule type" value="Genomic_DNA"/>
</dbReference>
<proteinExistence type="predicted"/>
<dbReference type="AlphaFoldDB" id="A0A9J6EVU8"/>
<sequence length="146" mass="16172">MQKAFILIWQVEVLRKFSKTAAKSQLVKTVTAECRTLSKNTNMAVSLLQVATSNVHKSFLRAYVASLASCVMGDLSPNACLTKHHQGRPLVLSPMAAGAARPQESAPLFLAKDSLLEHLRIKLQQLLSELQLEGKLVKMRASLQFW</sequence>
<dbReference type="Proteomes" id="UP000821866">
    <property type="component" value="Chromosome 1"/>
</dbReference>
<evidence type="ECO:0000313" key="2">
    <source>
        <dbReference type="Proteomes" id="UP000821866"/>
    </source>
</evidence>
<gene>
    <name evidence="1" type="ORF">HPB51_001639</name>
</gene>
<reference evidence="1" key="2">
    <citation type="submission" date="2021-09" db="EMBL/GenBank/DDBJ databases">
        <authorList>
            <person name="Jia N."/>
            <person name="Wang J."/>
            <person name="Shi W."/>
            <person name="Du L."/>
            <person name="Sun Y."/>
            <person name="Zhan W."/>
            <person name="Jiang J."/>
            <person name="Wang Q."/>
            <person name="Zhang B."/>
            <person name="Ji P."/>
            <person name="Sakyi L.B."/>
            <person name="Cui X."/>
            <person name="Yuan T."/>
            <person name="Jiang B."/>
            <person name="Yang W."/>
            <person name="Lam T.T.-Y."/>
            <person name="Chang Q."/>
            <person name="Ding S."/>
            <person name="Wang X."/>
            <person name="Zhu J."/>
            <person name="Ruan X."/>
            <person name="Zhao L."/>
            <person name="Wei J."/>
            <person name="Que T."/>
            <person name="Du C."/>
            <person name="Cheng J."/>
            <person name="Dai P."/>
            <person name="Han X."/>
            <person name="Huang E."/>
            <person name="Gao Y."/>
            <person name="Liu J."/>
            <person name="Shao H."/>
            <person name="Ye R."/>
            <person name="Li L."/>
            <person name="Wei W."/>
            <person name="Wang X."/>
            <person name="Wang C."/>
            <person name="Huo Q."/>
            <person name="Li W."/>
            <person name="Guo W."/>
            <person name="Chen H."/>
            <person name="Chen S."/>
            <person name="Zhou L."/>
            <person name="Zhou L."/>
            <person name="Ni X."/>
            <person name="Tian J."/>
            <person name="Zhou Y."/>
            <person name="Sheng Y."/>
            <person name="Liu T."/>
            <person name="Pan Y."/>
            <person name="Xia L."/>
            <person name="Li J."/>
            <person name="Zhao F."/>
            <person name="Cao W."/>
        </authorList>
    </citation>
    <scope>NUCLEOTIDE SEQUENCE</scope>
    <source>
        <strain evidence="1">Rmic-2018</strain>
        <tissue evidence="1">Larvae</tissue>
    </source>
</reference>
<name>A0A9J6EVU8_RHIMP</name>
<keyword evidence="2" id="KW-1185">Reference proteome</keyword>